<comment type="caution">
    <text evidence="8">The sequence shown here is derived from an EMBL/GenBank/DDBJ whole genome shotgun (WGS) entry which is preliminary data.</text>
</comment>
<dbReference type="InterPro" id="IPR018232">
    <property type="entry name" value="Glyco_hydro_37_CS"/>
</dbReference>
<keyword evidence="6 7" id="KW-0326">Glycosidase</keyword>
<dbReference type="InterPro" id="IPR012341">
    <property type="entry name" value="6hp_glycosidase-like_sf"/>
</dbReference>
<evidence type="ECO:0000256" key="2">
    <source>
        <dbReference type="ARBA" id="ARBA00005615"/>
    </source>
</evidence>
<accession>A0A8S4PXR0</accession>
<keyword evidence="5 7" id="KW-0378">Hydrolase</keyword>
<comment type="catalytic activity">
    <reaction evidence="1 7">
        <text>alpha,alpha-trehalose + H2O = alpha-D-glucose + beta-D-glucose</text>
        <dbReference type="Rhea" id="RHEA:32675"/>
        <dbReference type="ChEBI" id="CHEBI:15377"/>
        <dbReference type="ChEBI" id="CHEBI:15903"/>
        <dbReference type="ChEBI" id="CHEBI:16551"/>
        <dbReference type="ChEBI" id="CHEBI:17925"/>
        <dbReference type="EC" id="3.2.1.28"/>
    </reaction>
</comment>
<dbReference type="InterPro" id="IPR001661">
    <property type="entry name" value="Glyco_hydro_37"/>
</dbReference>
<protein>
    <recommendedName>
        <fullName evidence="4 7">Trehalase</fullName>
        <ecNumber evidence="3 7">3.2.1.28</ecNumber>
    </recommendedName>
    <alternativeName>
        <fullName evidence="7">Alpha-trehalose glucohydrolase</fullName>
    </alternativeName>
</protein>
<dbReference type="AlphaFoldDB" id="A0A8S4PXR0"/>
<reference evidence="8" key="1">
    <citation type="submission" date="2022-03" db="EMBL/GenBank/DDBJ databases">
        <authorList>
            <person name="Martin C."/>
        </authorList>
    </citation>
    <scope>NUCLEOTIDE SEQUENCE</scope>
</reference>
<dbReference type="GO" id="GO:0004555">
    <property type="term" value="F:alpha,alpha-trehalase activity"/>
    <property type="evidence" value="ECO:0007669"/>
    <property type="project" value="UniProtKB-EC"/>
</dbReference>
<dbReference type="EMBL" id="CAIIXF020000010">
    <property type="protein sequence ID" value="CAH1797539.1"/>
    <property type="molecule type" value="Genomic_DNA"/>
</dbReference>
<comment type="similarity">
    <text evidence="2 7">Belongs to the glycosyl hydrolase 37 family.</text>
</comment>
<gene>
    <name evidence="8" type="ORF">OFUS_LOCUS21806</name>
</gene>
<evidence type="ECO:0000313" key="9">
    <source>
        <dbReference type="Proteomes" id="UP000749559"/>
    </source>
</evidence>
<evidence type="ECO:0000256" key="5">
    <source>
        <dbReference type="ARBA" id="ARBA00022801"/>
    </source>
</evidence>
<organism evidence="8 9">
    <name type="scientific">Owenia fusiformis</name>
    <name type="common">Polychaete worm</name>
    <dbReference type="NCBI Taxonomy" id="6347"/>
    <lineage>
        <taxon>Eukaryota</taxon>
        <taxon>Metazoa</taxon>
        <taxon>Spiralia</taxon>
        <taxon>Lophotrochozoa</taxon>
        <taxon>Annelida</taxon>
        <taxon>Polychaeta</taxon>
        <taxon>Sedentaria</taxon>
        <taxon>Canalipalpata</taxon>
        <taxon>Sabellida</taxon>
        <taxon>Oweniida</taxon>
        <taxon>Oweniidae</taxon>
        <taxon>Owenia</taxon>
    </lineage>
</organism>
<dbReference type="PROSITE" id="PS00927">
    <property type="entry name" value="TREHALASE_1"/>
    <property type="match status" value="1"/>
</dbReference>
<keyword evidence="9" id="KW-1185">Reference proteome</keyword>
<evidence type="ECO:0000256" key="6">
    <source>
        <dbReference type="ARBA" id="ARBA00023295"/>
    </source>
</evidence>
<dbReference type="GO" id="GO:0005993">
    <property type="term" value="P:trehalose catabolic process"/>
    <property type="evidence" value="ECO:0007669"/>
    <property type="project" value="TreeGrafter"/>
</dbReference>
<evidence type="ECO:0000313" key="8">
    <source>
        <dbReference type="EMBL" id="CAH1797539.1"/>
    </source>
</evidence>
<sequence length="540" mass="62590">MANTGSIFCNDTLLRVVQNSNLFEDSKTFVDLRLRTTPDETLKAFADLNKNGREPTTDEVHTFVRTYFEGPGTELIQHTPEDWNPNPYIVGKVVNPDMKIWMADLNAKWKDLSRKIHKDVHDHPERHSLIPLPHPFVIPGGRFRELYYWDSYWVINGLLLCDMFPTVKGMLSNLLYMVQRFGHVPNGTRVYYITRSQPPFLIPMVDAYVRRTSDLTFLKDNIHLLEKEYNFWEDNRTIEVIKNGEVYKMARYNVDQPIPRPESYREDVKTTAGLSQERKREIFSNLASACESGMDFSTRWLPNPIADKNTNILKSIKTNRIIPVELNALLYWNAVLLSNMNAMLGLTDQKEMFRKKAELRQRAIDAVLWNESRGIWLDYDIDLQTSRDFFFASNIIPLFVGCYGNESDMNSKVEVEEKVIKYLKDEKVLDYPGGMPSSKIESGEQWDFPNAWPPLQQMIIEGLSNTKSSRGQYLARELAEQWVKVNWKIWKENGNMYEKYDVTMGEAGSGGEYDVQTGFGWSNGVVMMLLDKYPDLLLEG</sequence>
<dbReference type="InterPro" id="IPR008928">
    <property type="entry name" value="6-hairpin_glycosidase_sf"/>
</dbReference>
<dbReference type="Pfam" id="PF01204">
    <property type="entry name" value="Trehalase"/>
    <property type="match status" value="1"/>
</dbReference>
<name>A0A8S4PXR0_OWEFU</name>
<evidence type="ECO:0000256" key="7">
    <source>
        <dbReference type="RuleBase" id="RU361180"/>
    </source>
</evidence>
<dbReference type="PROSITE" id="PS00928">
    <property type="entry name" value="TREHALASE_2"/>
    <property type="match status" value="1"/>
</dbReference>
<proteinExistence type="inferred from homology"/>
<dbReference type="PRINTS" id="PR00744">
    <property type="entry name" value="GLHYDRLASE37"/>
</dbReference>
<dbReference type="PANTHER" id="PTHR23403">
    <property type="entry name" value="TREHALASE"/>
    <property type="match status" value="1"/>
</dbReference>
<evidence type="ECO:0000256" key="3">
    <source>
        <dbReference type="ARBA" id="ARBA00012757"/>
    </source>
</evidence>
<dbReference type="Proteomes" id="UP000749559">
    <property type="component" value="Unassembled WGS sequence"/>
</dbReference>
<dbReference type="OrthoDB" id="3542292at2759"/>
<evidence type="ECO:0000256" key="4">
    <source>
        <dbReference type="ARBA" id="ARBA00019905"/>
    </source>
</evidence>
<evidence type="ECO:0000256" key="1">
    <source>
        <dbReference type="ARBA" id="ARBA00001576"/>
    </source>
</evidence>
<dbReference type="PANTHER" id="PTHR23403:SF1">
    <property type="entry name" value="TREHALASE"/>
    <property type="match status" value="1"/>
</dbReference>
<dbReference type="SUPFAM" id="SSF48208">
    <property type="entry name" value="Six-hairpin glycosidases"/>
    <property type="match status" value="1"/>
</dbReference>
<dbReference type="Gene3D" id="1.50.10.10">
    <property type="match status" value="1"/>
</dbReference>
<dbReference type="EC" id="3.2.1.28" evidence="3 7"/>